<feature type="binding site" evidence="14">
    <location>
        <begin position="11"/>
        <end position="16"/>
    </location>
    <ligand>
        <name>NAD(+)</name>
        <dbReference type="ChEBI" id="CHEBI:57540"/>
    </ligand>
</feature>
<evidence type="ECO:0000256" key="5">
    <source>
        <dbReference type="ARBA" id="ARBA00022857"/>
    </source>
</evidence>
<dbReference type="Pfam" id="PF01113">
    <property type="entry name" value="DapB_N"/>
    <property type="match status" value="1"/>
</dbReference>
<dbReference type="GO" id="GO:0016726">
    <property type="term" value="F:oxidoreductase activity, acting on CH or CH2 groups, NAD or NADP as acceptor"/>
    <property type="evidence" value="ECO:0007669"/>
    <property type="project" value="UniProtKB-UniRule"/>
</dbReference>
<feature type="binding site" evidence="14">
    <location>
        <begin position="125"/>
        <end position="128"/>
    </location>
    <ligand>
        <name>NAD(+)</name>
        <dbReference type="ChEBI" id="CHEBI:57540"/>
    </ligand>
</feature>
<evidence type="ECO:0000256" key="14">
    <source>
        <dbReference type="HAMAP-Rule" id="MF_00102"/>
    </source>
</evidence>
<dbReference type="CDD" id="cd02274">
    <property type="entry name" value="DHDPR_N"/>
    <property type="match status" value="1"/>
</dbReference>
<sequence length="274" mass="30397">MQKKIRIAIVGADGRMGRQLIKAVIQTPEIILGAAIVKKNSSLIGCDIGDLIGYAKSGITITDNINQIVSDFDTLIDFTHPAGTLKYLNFCYKNKKAMIIGTTGFDHKELEIFKSAAKEIAIVHSANFSIGANIILKLAEKVTKIIGEHADIDILEKHHREKIDSPSGTALEIGKTIAKVMNWDFSQHIISSTDQLITPRLRKKIHFTALRYGDIVGEHKIIFSDIGECIEINHKVSNRLAFAQGALKAALWLRNNKYKSGYFNMIDVLNLSNI</sequence>
<accession>A0A451D2M6</accession>
<keyword evidence="7 14" id="KW-0560">Oxidoreductase</keyword>
<feature type="binding site" evidence="14">
    <location>
        <position position="159"/>
    </location>
    <ligand>
        <name>(S)-2,3,4,5-tetrahydrodipicolinate</name>
        <dbReference type="ChEBI" id="CHEBI:16845"/>
    </ligand>
</feature>
<comment type="subcellular location">
    <subcellularLocation>
        <location evidence="1 14">Cytoplasm</location>
    </subcellularLocation>
</comment>
<dbReference type="HAMAP" id="MF_00102">
    <property type="entry name" value="DapB"/>
    <property type="match status" value="1"/>
</dbReference>
<dbReference type="NCBIfam" id="TIGR00036">
    <property type="entry name" value="dapB"/>
    <property type="match status" value="1"/>
</dbReference>
<feature type="domain" description="Dihydrodipicolinate reductase N-terminal" evidence="15">
    <location>
        <begin position="5"/>
        <end position="128"/>
    </location>
</feature>
<dbReference type="PROSITE" id="PS01298">
    <property type="entry name" value="DAPB"/>
    <property type="match status" value="1"/>
</dbReference>
<dbReference type="PANTHER" id="PTHR20836:SF0">
    <property type="entry name" value="4-HYDROXY-TETRAHYDRODIPICOLINATE REDUCTASE 1, CHLOROPLASTIC-RELATED"/>
    <property type="match status" value="1"/>
</dbReference>
<dbReference type="GO" id="GO:0050661">
    <property type="term" value="F:NADP binding"/>
    <property type="evidence" value="ECO:0007669"/>
    <property type="project" value="UniProtKB-UniRule"/>
</dbReference>
<feature type="active site" description="Proton donor" evidence="14">
    <location>
        <position position="162"/>
    </location>
</feature>
<evidence type="ECO:0000313" key="17">
    <source>
        <dbReference type="EMBL" id="VFP79891.1"/>
    </source>
</evidence>
<evidence type="ECO:0000313" key="18">
    <source>
        <dbReference type="Proteomes" id="UP000294412"/>
    </source>
</evidence>
<comment type="caution">
    <text evidence="14">Lacks conserved residue(s) required for the propagation of feature annotation.</text>
</comment>
<dbReference type="Gene3D" id="3.30.360.10">
    <property type="entry name" value="Dihydrodipicolinate Reductase, domain 2"/>
    <property type="match status" value="1"/>
</dbReference>
<dbReference type="GO" id="GO:0051287">
    <property type="term" value="F:NAD binding"/>
    <property type="evidence" value="ECO:0007669"/>
    <property type="project" value="UniProtKB-UniRule"/>
</dbReference>
<evidence type="ECO:0000256" key="9">
    <source>
        <dbReference type="ARBA" id="ARBA00023154"/>
    </source>
</evidence>
<evidence type="ECO:0000259" key="16">
    <source>
        <dbReference type="Pfam" id="PF05173"/>
    </source>
</evidence>
<evidence type="ECO:0000256" key="1">
    <source>
        <dbReference type="ARBA" id="ARBA00004496"/>
    </source>
</evidence>
<dbReference type="Proteomes" id="UP000294412">
    <property type="component" value="Chromosome"/>
</dbReference>
<dbReference type="SUPFAM" id="SSF55347">
    <property type="entry name" value="Glyceraldehyde-3-phosphate dehydrogenase-like, C-terminal domain"/>
    <property type="match status" value="1"/>
</dbReference>
<dbReference type="InterPro" id="IPR000846">
    <property type="entry name" value="DapB_N"/>
</dbReference>
<dbReference type="FunFam" id="3.40.50.720:FF:000048">
    <property type="entry name" value="4-hydroxy-tetrahydrodipicolinate reductase"/>
    <property type="match status" value="1"/>
</dbReference>
<evidence type="ECO:0000256" key="8">
    <source>
        <dbReference type="ARBA" id="ARBA00023027"/>
    </source>
</evidence>
<keyword evidence="4 14" id="KW-0028">Amino-acid biosynthesis</keyword>
<organism evidence="17 18">
    <name type="scientific">Candidatus Erwinia haradaeae</name>
    <dbReference type="NCBI Taxonomy" id="1922217"/>
    <lineage>
        <taxon>Bacteria</taxon>
        <taxon>Pseudomonadati</taxon>
        <taxon>Pseudomonadota</taxon>
        <taxon>Gammaproteobacteria</taxon>
        <taxon>Enterobacterales</taxon>
        <taxon>Erwiniaceae</taxon>
        <taxon>Erwinia</taxon>
    </lineage>
</organism>
<comment type="function">
    <text evidence="14">Catalyzes the conversion of 4-hydroxy-tetrahydrodipicolinate (HTPA) to tetrahydrodipicolinate.</text>
</comment>
<keyword evidence="9 14" id="KW-0457">Lysine biosynthesis</keyword>
<dbReference type="EC" id="1.17.1.8" evidence="11 14"/>
<proteinExistence type="inferred from homology"/>
<feature type="binding site" evidence="14">
    <location>
        <begin position="168"/>
        <end position="169"/>
    </location>
    <ligand>
        <name>(S)-2,3,4,5-tetrahydrodipicolinate</name>
        <dbReference type="ChEBI" id="CHEBI:16845"/>
    </ligand>
</feature>
<keyword evidence="6 14" id="KW-0220">Diaminopimelate biosynthesis</keyword>
<evidence type="ECO:0000259" key="15">
    <source>
        <dbReference type="Pfam" id="PF01113"/>
    </source>
</evidence>
<keyword evidence="5 14" id="KW-0521">NADP</keyword>
<evidence type="ECO:0000256" key="7">
    <source>
        <dbReference type="ARBA" id="ARBA00023002"/>
    </source>
</evidence>
<dbReference type="SUPFAM" id="SSF51735">
    <property type="entry name" value="NAD(P)-binding Rossmann-fold domains"/>
    <property type="match status" value="1"/>
</dbReference>
<dbReference type="PIRSF" id="PIRSF000161">
    <property type="entry name" value="DHPR"/>
    <property type="match status" value="1"/>
</dbReference>
<dbReference type="EMBL" id="LR217703">
    <property type="protein sequence ID" value="VFP79891.1"/>
    <property type="molecule type" value="Genomic_DNA"/>
</dbReference>
<evidence type="ECO:0000256" key="13">
    <source>
        <dbReference type="ARBA" id="ARBA00049396"/>
    </source>
</evidence>
<dbReference type="GO" id="GO:0005829">
    <property type="term" value="C:cytosol"/>
    <property type="evidence" value="ECO:0007669"/>
    <property type="project" value="TreeGrafter"/>
</dbReference>
<dbReference type="InterPro" id="IPR023940">
    <property type="entry name" value="DHDPR_bac"/>
</dbReference>
<dbReference type="PANTHER" id="PTHR20836">
    <property type="entry name" value="DIHYDRODIPICOLINATE REDUCTASE"/>
    <property type="match status" value="1"/>
</dbReference>
<protein>
    <recommendedName>
        <fullName evidence="11 14">4-hydroxy-tetrahydrodipicolinate reductase</fullName>
        <shortName evidence="14">HTPA reductase</shortName>
        <ecNumber evidence="11 14">1.17.1.8</ecNumber>
    </recommendedName>
</protein>
<dbReference type="InterPro" id="IPR022663">
    <property type="entry name" value="DapB_C"/>
</dbReference>
<feature type="active site" description="Proton donor/acceptor" evidence="14">
    <location>
        <position position="158"/>
    </location>
</feature>
<comment type="catalytic activity">
    <reaction evidence="13 14">
        <text>(S)-2,3,4,5-tetrahydrodipicolinate + NAD(+) + H2O = (2S,4S)-4-hydroxy-2,3,4,5-tetrahydrodipicolinate + NADH + H(+)</text>
        <dbReference type="Rhea" id="RHEA:35323"/>
        <dbReference type="ChEBI" id="CHEBI:15377"/>
        <dbReference type="ChEBI" id="CHEBI:15378"/>
        <dbReference type="ChEBI" id="CHEBI:16845"/>
        <dbReference type="ChEBI" id="CHEBI:57540"/>
        <dbReference type="ChEBI" id="CHEBI:57945"/>
        <dbReference type="ChEBI" id="CHEBI:67139"/>
        <dbReference type="EC" id="1.17.1.8"/>
    </reaction>
</comment>
<evidence type="ECO:0000256" key="4">
    <source>
        <dbReference type="ARBA" id="ARBA00022605"/>
    </source>
</evidence>
<dbReference type="OrthoDB" id="9790352at2"/>
<dbReference type="GO" id="GO:0009089">
    <property type="term" value="P:lysine biosynthetic process via diaminopimelate"/>
    <property type="evidence" value="ECO:0007669"/>
    <property type="project" value="UniProtKB-UniRule"/>
</dbReference>
<dbReference type="AlphaFoldDB" id="A0A451D2M6"/>
<comment type="similarity">
    <text evidence="2 14">Belongs to the DapB family.</text>
</comment>
<feature type="binding site" evidence="14">
    <location>
        <begin position="101"/>
        <end position="103"/>
    </location>
    <ligand>
        <name>NAD(+)</name>
        <dbReference type="ChEBI" id="CHEBI:57540"/>
    </ligand>
</feature>
<evidence type="ECO:0000256" key="10">
    <source>
        <dbReference type="ARBA" id="ARBA00037922"/>
    </source>
</evidence>
<feature type="domain" description="Dihydrodipicolinate reductase C-terminal" evidence="16">
    <location>
        <begin position="131"/>
        <end position="269"/>
    </location>
</feature>
<evidence type="ECO:0000256" key="3">
    <source>
        <dbReference type="ARBA" id="ARBA00022490"/>
    </source>
</evidence>
<evidence type="ECO:0000256" key="6">
    <source>
        <dbReference type="ARBA" id="ARBA00022915"/>
    </source>
</evidence>
<name>A0A451D2M6_9GAMM</name>
<dbReference type="GO" id="GO:0019877">
    <property type="term" value="P:diaminopimelate biosynthetic process"/>
    <property type="evidence" value="ECO:0007669"/>
    <property type="project" value="UniProtKB-UniRule"/>
</dbReference>
<dbReference type="UniPathway" id="UPA00034">
    <property type="reaction ID" value="UER00018"/>
</dbReference>
<dbReference type="Gene3D" id="3.40.50.720">
    <property type="entry name" value="NAD(P)-binding Rossmann-like Domain"/>
    <property type="match status" value="1"/>
</dbReference>
<comment type="catalytic activity">
    <reaction evidence="12 14">
        <text>(S)-2,3,4,5-tetrahydrodipicolinate + NADP(+) + H2O = (2S,4S)-4-hydroxy-2,3,4,5-tetrahydrodipicolinate + NADPH + H(+)</text>
        <dbReference type="Rhea" id="RHEA:35331"/>
        <dbReference type="ChEBI" id="CHEBI:15377"/>
        <dbReference type="ChEBI" id="CHEBI:15378"/>
        <dbReference type="ChEBI" id="CHEBI:16845"/>
        <dbReference type="ChEBI" id="CHEBI:57783"/>
        <dbReference type="ChEBI" id="CHEBI:58349"/>
        <dbReference type="ChEBI" id="CHEBI:67139"/>
        <dbReference type="EC" id="1.17.1.8"/>
    </reaction>
</comment>
<evidence type="ECO:0000256" key="12">
    <source>
        <dbReference type="ARBA" id="ARBA00049080"/>
    </source>
</evidence>
<feature type="binding site" evidence="14">
    <location>
        <position position="39"/>
    </location>
    <ligand>
        <name>NADP(+)</name>
        <dbReference type="ChEBI" id="CHEBI:58349"/>
    </ligand>
</feature>
<dbReference type="InterPro" id="IPR022664">
    <property type="entry name" value="DapB_N_CS"/>
</dbReference>
<dbReference type="Pfam" id="PF05173">
    <property type="entry name" value="DapB_C"/>
    <property type="match status" value="1"/>
</dbReference>
<evidence type="ECO:0000256" key="2">
    <source>
        <dbReference type="ARBA" id="ARBA00006642"/>
    </source>
</evidence>
<evidence type="ECO:0000256" key="11">
    <source>
        <dbReference type="ARBA" id="ARBA00038983"/>
    </source>
</evidence>
<gene>
    <name evidence="17" type="primary">dapB1</name>
    <name evidence="14" type="synonym">dapB</name>
    <name evidence="17" type="ORF">ERCICUMA2628_427</name>
</gene>
<keyword evidence="3 14" id="KW-0963">Cytoplasm</keyword>
<reference evidence="17 18" key="1">
    <citation type="submission" date="2019-02" db="EMBL/GenBank/DDBJ databases">
        <authorList>
            <person name="Manzano-Marin A."/>
            <person name="Manzano-Marin A."/>
        </authorList>
    </citation>
    <scope>NUCLEOTIDE SEQUENCE [LARGE SCALE GENOMIC DNA]</scope>
    <source>
        <strain evidence="17 18">ErCicuneomaculata</strain>
    </source>
</reference>
<keyword evidence="8 14" id="KW-0520">NAD</keyword>
<dbReference type="InterPro" id="IPR036291">
    <property type="entry name" value="NAD(P)-bd_dom_sf"/>
</dbReference>
<comment type="pathway">
    <text evidence="10 14">Amino-acid biosynthesis; L-lysine biosynthesis via DAP pathway; (S)-tetrahydrodipicolinate from L-aspartate: step 4/4.</text>
</comment>
<dbReference type="GO" id="GO:0008839">
    <property type="term" value="F:4-hydroxy-tetrahydrodipicolinate reductase"/>
    <property type="evidence" value="ECO:0007669"/>
    <property type="project" value="UniProtKB-UniRule"/>
</dbReference>
<comment type="subunit">
    <text evidence="14">Homotetramer.</text>
</comment>
<comment type="caution">
    <text evidence="14">Was originally thought to be a dihydrodipicolinate reductase (DHDPR), catalyzing the conversion of dihydrodipicolinate to tetrahydrodipicolinate. However, it was shown in E.coli that the substrate of the enzymatic reaction is not dihydrodipicolinate (DHDP) but in fact (2S,4S)-4-hydroxy-2,3,4,5-tetrahydrodipicolinic acid (HTPA), the product released by the DapA-catalyzed reaction.</text>
</comment>